<name>A0A5R9JAC4_9PROT</name>
<keyword evidence="6" id="KW-0378">Hydrolase</keyword>
<dbReference type="AlphaFoldDB" id="A0A5R9JAC4"/>
<dbReference type="GO" id="GO:0016818">
    <property type="term" value="F:hydrolase activity, acting on acid anhydrides, in phosphorus-containing anhydrides"/>
    <property type="evidence" value="ECO:0007669"/>
    <property type="project" value="InterPro"/>
</dbReference>
<evidence type="ECO:0000256" key="8">
    <source>
        <dbReference type="ARBA" id="ARBA00032272"/>
    </source>
</evidence>
<dbReference type="GO" id="GO:0005829">
    <property type="term" value="C:cytosol"/>
    <property type="evidence" value="ECO:0007669"/>
    <property type="project" value="TreeGrafter"/>
</dbReference>
<evidence type="ECO:0000256" key="1">
    <source>
        <dbReference type="ARBA" id="ARBA00000847"/>
    </source>
</evidence>
<dbReference type="Proteomes" id="UP000305654">
    <property type="component" value="Unassembled WGS sequence"/>
</dbReference>
<comment type="similarity">
    <text evidence="3">Belongs to the Nudix hydrolase family. NudK subfamily.</text>
</comment>
<dbReference type="InterPro" id="IPR004385">
    <property type="entry name" value="NDP_pyrophosphatase"/>
</dbReference>
<evidence type="ECO:0000256" key="4">
    <source>
        <dbReference type="ARBA" id="ARBA00011738"/>
    </source>
</evidence>
<dbReference type="OrthoDB" id="5292471at2"/>
<keyword evidence="13" id="KW-1185">Reference proteome</keyword>
<dbReference type="PANTHER" id="PTHR11839:SF18">
    <property type="entry name" value="NUDIX HYDROLASE DOMAIN-CONTAINING PROTEIN"/>
    <property type="match status" value="1"/>
</dbReference>
<evidence type="ECO:0000256" key="2">
    <source>
        <dbReference type="ARBA" id="ARBA00001946"/>
    </source>
</evidence>
<sequence length="194" mass="21230">MDESPDEVRILEVRVLAEGHGVLRTTRMQHRRFDGTWQTLNRETYDRGNGCALLAYDPVRGCVLLVRQFRYPAYVSGHAAPLLEVIAGLVDDNPPDVAIRKEAHEEAGLTLRAVRPVFAAYMSPGAITERLSFFVAEYEASDRTGAGGGLIGEGEDIEVVEIPADTAIAMISDGRIVDAKTIMLLQHARLSGLI</sequence>
<evidence type="ECO:0000259" key="11">
    <source>
        <dbReference type="PROSITE" id="PS51462"/>
    </source>
</evidence>
<feature type="binding site" evidence="9">
    <location>
        <position position="155"/>
    </location>
    <ligand>
        <name>Mg(2+)</name>
        <dbReference type="ChEBI" id="CHEBI:18420"/>
        <label>1</label>
    </ligand>
</feature>
<dbReference type="CDD" id="cd24157">
    <property type="entry name" value="NUDIX_GDPMK"/>
    <property type="match status" value="1"/>
</dbReference>
<dbReference type="GO" id="GO:0006753">
    <property type="term" value="P:nucleoside phosphate metabolic process"/>
    <property type="evidence" value="ECO:0007669"/>
    <property type="project" value="TreeGrafter"/>
</dbReference>
<dbReference type="InterPro" id="IPR015797">
    <property type="entry name" value="NUDIX_hydrolase-like_dom_sf"/>
</dbReference>
<feature type="short sequence motif" description="Nudix box" evidence="10">
    <location>
        <begin position="88"/>
        <end position="109"/>
    </location>
</feature>
<dbReference type="RefSeq" id="WP_138325778.1">
    <property type="nucleotide sequence ID" value="NZ_VCDI01000003.1"/>
</dbReference>
<feature type="binding site" evidence="9">
    <location>
        <position position="102"/>
    </location>
    <ligand>
        <name>Mg(2+)</name>
        <dbReference type="ChEBI" id="CHEBI:18420"/>
        <label>1</label>
    </ligand>
</feature>
<dbReference type="InterPro" id="IPR000086">
    <property type="entry name" value="NUDIX_hydrolase_dom"/>
</dbReference>
<evidence type="ECO:0000256" key="3">
    <source>
        <dbReference type="ARBA" id="ARBA00007275"/>
    </source>
</evidence>
<dbReference type="SUPFAM" id="SSF55811">
    <property type="entry name" value="Nudix"/>
    <property type="match status" value="1"/>
</dbReference>
<evidence type="ECO:0000256" key="5">
    <source>
        <dbReference type="ARBA" id="ARBA00016377"/>
    </source>
</evidence>
<evidence type="ECO:0000313" key="13">
    <source>
        <dbReference type="Proteomes" id="UP000305654"/>
    </source>
</evidence>
<protein>
    <recommendedName>
        <fullName evidence="5">GDP-mannose pyrophosphatase</fullName>
    </recommendedName>
    <alternativeName>
        <fullName evidence="7">GDP-mannose hydrolase</fullName>
    </alternativeName>
    <alternativeName>
        <fullName evidence="8">GDPMK</fullName>
    </alternativeName>
</protein>
<feature type="binding site" evidence="9">
    <location>
        <position position="87"/>
    </location>
    <ligand>
        <name>Mg(2+)</name>
        <dbReference type="ChEBI" id="CHEBI:18420"/>
        <label>1</label>
    </ligand>
</feature>
<proteinExistence type="inferred from homology"/>
<keyword evidence="9" id="KW-0479">Metal-binding</keyword>
<evidence type="ECO:0000256" key="6">
    <source>
        <dbReference type="ARBA" id="ARBA00022801"/>
    </source>
</evidence>
<accession>A0A5R9JAC4</accession>
<dbReference type="NCBIfam" id="TIGR00052">
    <property type="entry name" value="nudix-type nucleoside diphosphatase, YffH/AdpP family"/>
    <property type="match status" value="1"/>
</dbReference>
<dbReference type="PROSITE" id="PS51462">
    <property type="entry name" value="NUDIX"/>
    <property type="match status" value="1"/>
</dbReference>
<comment type="cofactor">
    <cofactor evidence="2 9">
        <name>Mg(2+)</name>
        <dbReference type="ChEBI" id="CHEBI:18420"/>
    </cofactor>
</comment>
<comment type="caution">
    <text evidence="12">The sequence shown here is derived from an EMBL/GenBank/DDBJ whole genome shotgun (WGS) entry which is preliminary data.</text>
</comment>
<dbReference type="GO" id="GO:0046872">
    <property type="term" value="F:metal ion binding"/>
    <property type="evidence" value="ECO:0007669"/>
    <property type="project" value="UniProtKB-KW"/>
</dbReference>
<evidence type="ECO:0000256" key="7">
    <source>
        <dbReference type="ARBA" id="ARBA00032162"/>
    </source>
</evidence>
<dbReference type="GO" id="GO:0019693">
    <property type="term" value="P:ribose phosphate metabolic process"/>
    <property type="evidence" value="ECO:0007669"/>
    <property type="project" value="TreeGrafter"/>
</dbReference>
<comment type="catalytic activity">
    <reaction evidence="1">
        <text>GDP-alpha-D-mannose + H2O = alpha-D-mannose 1-phosphate + GMP + 2 H(+)</text>
        <dbReference type="Rhea" id="RHEA:27978"/>
        <dbReference type="ChEBI" id="CHEBI:15377"/>
        <dbReference type="ChEBI" id="CHEBI:15378"/>
        <dbReference type="ChEBI" id="CHEBI:57527"/>
        <dbReference type="ChEBI" id="CHEBI:58115"/>
        <dbReference type="ChEBI" id="CHEBI:58409"/>
    </reaction>
</comment>
<feature type="domain" description="Nudix hydrolase" evidence="11">
    <location>
        <begin position="44"/>
        <end position="184"/>
    </location>
</feature>
<keyword evidence="9" id="KW-0460">Magnesium</keyword>
<reference evidence="12 13" key="1">
    <citation type="submission" date="2019-05" db="EMBL/GenBank/DDBJ databases">
        <authorList>
            <person name="Pankratov T."/>
            <person name="Grouzdev D."/>
        </authorList>
    </citation>
    <scope>NUCLEOTIDE SEQUENCE [LARGE SCALE GENOMIC DNA]</scope>
    <source>
        <strain evidence="12 13">KEBCLARHB70R</strain>
    </source>
</reference>
<evidence type="ECO:0000256" key="9">
    <source>
        <dbReference type="PIRSR" id="PIRSR604385-2"/>
    </source>
</evidence>
<evidence type="ECO:0000256" key="10">
    <source>
        <dbReference type="PIRSR" id="PIRSR604385-3"/>
    </source>
</evidence>
<dbReference type="PANTHER" id="PTHR11839">
    <property type="entry name" value="UDP/ADP-SUGAR PYROPHOSPHATASE"/>
    <property type="match status" value="1"/>
</dbReference>
<gene>
    <name evidence="12" type="ORF">FE263_09505</name>
</gene>
<organism evidence="12 13">
    <name type="scientific">Lichenicoccus roseus</name>
    <dbReference type="NCBI Taxonomy" id="2683649"/>
    <lineage>
        <taxon>Bacteria</taxon>
        <taxon>Pseudomonadati</taxon>
        <taxon>Pseudomonadota</taxon>
        <taxon>Alphaproteobacteria</taxon>
        <taxon>Acetobacterales</taxon>
        <taxon>Acetobacteraceae</taxon>
        <taxon>Lichenicoccus</taxon>
    </lineage>
</organism>
<dbReference type="Gene3D" id="3.90.79.10">
    <property type="entry name" value="Nucleoside Triphosphate Pyrophosphohydrolase"/>
    <property type="match status" value="1"/>
</dbReference>
<feature type="binding site" evidence="9">
    <location>
        <position position="106"/>
    </location>
    <ligand>
        <name>Mg(2+)</name>
        <dbReference type="ChEBI" id="CHEBI:18420"/>
        <label>1</label>
    </ligand>
</feature>
<evidence type="ECO:0000313" key="12">
    <source>
        <dbReference type="EMBL" id="TLU72316.1"/>
    </source>
</evidence>
<dbReference type="EMBL" id="VCDI01000003">
    <property type="protein sequence ID" value="TLU72316.1"/>
    <property type="molecule type" value="Genomic_DNA"/>
</dbReference>
<comment type="subunit">
    <text evidence="4">Homodimer.</text>
</comment>